<evidence type="ECO:0000313" key="3">
    <source>
        <dbReference type="Proteomes" id="UP000003986"/>
    </source>
</evidence>
<evidence type="ECO:0000256" key="1">
    <source>
        <dbReference type="SAM" id="MobiDB-lite"/>
    </source>
</evidence>
<reference evidence="3" key="1">
    <citation type="submission" date="2008-10" db="EMBL/GenBank/DDBJ databases">
        <authorList>
            <person name="Molnar K."/>
        </authorList>
    </citation>
    <scope>NUCLEOTIDE SEQUENCE [LARGE SCALE GENOMIC DNA]</scope>
    <source>
        <strain evidence="3">NRRL 15998</strain>
    </source>
</reference>
<dbReference type="Proteomes" id="UP000003986">
    <property type="component" value="Unassembled WGS sequence"/>
</dbReference>
<gene>
    <name evidence="2" type="ORF">SSGG_03224</name>
</gene>
<organism evidence="2 3">
    <name type="scientific">Streptomyces filamentosus NRRL 15998</name>
    <dbReference type="NCBI Taxonomy" id="457431"/>
    <lineage>
        <taxon>Bacteria</taxon>
        <taxon>Bacillati</taxon>
        <taxon>Actinomycetota</taxon>
        <taxon>Actinomycetes</taxon>
        <taxon>Kitasatosporales</taxon>
        <taxon>Streptomycetaceae</taxon>
        <taxon>Streptomyces</taxon>
    </lineage>
</organism>
<evidence type="ECO:0000313" key="2">
    <source>
        <dbReference type="EMBL" id="EFE75857.2"/>
    </source>
</evidence>
<dbReference type="AlphaFoldDB" id="D6AQS4"/>
<reference evidence="3" key="2">
    <citation type="submission" date="2008-12" db="EMBL/GenBank/DDBJ databases">
        <title>Annotation of Streptomyces roseosporus strain NRRL 15998.</title>
        <authorList>
            <consortium name="The Broad Institute Genome Sequencing Platform"/>
            <consortium name="Broad Institute Microbial Sequencing Center"/>
            <person name="Fischbach M."/>
            <person name="Ward D."/>
            <person name="Young S."/>
            <person name="Kodira C.D."/>
            <person name="Zeng Q."/>
            <person name="Koehrsen M."/>
            <person name="Godfrey P."/>
            <person name="Alvarado L."/>
            <person name="Berlin A.M."/>
            <person name="Borenstein D."/>
            <person name="Chen Z."/>
            <person name="Engels R."/>
            <person name="Freedman E."/>
            <person name="Gellesch M."/>
            <person name="Goldberg J."/>
            <person name="Griggs A."/>
            <person name="Gujja S."/>
            <person name="Heiman D.I."/>
            <person name="Hepburn T.A."/>
            <person name="Howarth C."/>
            <person name="Jen D."/>
            <person name="Larson L."/>
            <person name="Lewis B."/>
            <person name="Mehta T."/>
            <person name="Park D."/>
            <person name="Pearson M."/>
            <person name="Roberts A."/>
            <person name="Saif S."/>
            <person name="Shea T.D."/>
            <person name="Shenoy N."/>
            <person name="Sisk P."/>
            <person name="Stolte C."/>
            <person name="Sykes S.N."/>
            <person name="Walk T."/>
            <person name="White J."/>
            <person name="Yandava C."/>
            <person name="Straight P."/>
            <person name="Clardy J."/>
            <person name="Hung D."/>
            <person name="Kolter R."/>
            <person name="Mekalanos J."/>
            <person name="Walker S."/>
            <person name="Walsh C.T."/>
            <person name="Wieland B.L.C."/>
            <person name="Ilzarbe M."/>
            <person name="Galagan J."/>
            <person name="Nusbaum C."/>
            <person name="Birren B."/>
        </authorList>
    </citation>
    <scope>NUCLEOTIDE SEQUENCE [LARGE SCALE GENOMIC DNA]</scope>
    <source>
        <strain evidence="3">NRRL 15998</strain>
    </source>
</reference>
<protein>
    <submittedName>
        <fullName evidence="2">Predicted protein</fullName>
    </submittedName>
</protein>
<name>D6AQS4_STRFL</name>
<proteinExistence type="predicted"/>
<dbReference type="EMBL" id="DS999644">
    <property type="protein sequence ID" value="EFE75857.2"/>
    <property type="molecule type" value="Genomic_DNA"/>
</dbReference>
<feature type="region of interest" description="Disordered" evidence="1">
    <location>
        <begin position="1"/>
        <end position="23"/>
    </location>
</feature>
<sequence length="204" mass="22155">MRRGTKRGSGTARCPPAATPKRTFALSPFEPRHAPAGDVGAALMLVDSRIRTVHAGKSGPDPEQEQLVQQLLTSLGPEGVDDVLDGTCTLIYLYMKWLREAHEAHDKDVVEYVVPTLVTSLKMLPKSVPPQAVPTMAGLAVAAAIGLSPTLWRNQYGDWTEAELTPLEATAFLLAEHINRMTDDHNFATRMITEALTQVESGAE</sequence>
<accession>D6AQS4</accession>